<dbReference type="EMBL" id="WJEC01000714">
    <property type="protein sequence ID" value="KAF7481459.1"/>
    <property type="molecule type" value="Genomic_DNA"/>
</dbReference>
<keyword evidence="2" id="KW-0812">Transmembrane</keyword>
<sequence length="121" mass="12650">MRVRSRQRRLWAQPGEEQPAEVGGRQPSPHLPPTPGGPEDQPLTPTDPGPQSGATETISPAQSSSDPSSGESGGFSASAPQDYTVQNLIRMGLAGLVLLVLGVLLSQAQDSQRGTRGAARR</sequence>
<gene>
    <name evidence="3" type="ORF">GHT09_007247</name>
    <name evidence="4" type="ORF">MONAX_5E004847</name>
</gene>
<name>A0A5E4D2I0_MARMO</name>
<evidence type="ECO:0000313" key="5">
    <source>
        <dbReference type="Proteomes" id="UP000335636"/>
    </source>
</evidence>
<reference evidence="4 5" key="1">
    <citation type="submission" date="2019-04" db="EMBL/GenBank/DDBJ databases">
        <authorList>
            <person name="Alioto T."/>
            <person name="Alioto T."/>
        </authorList>
    </citation>
    <scope>NUCLEOTIDE SEQUENCE [LARGE SCALE GENOMIC DNA]</scope>
</reference>
<feature type="region of interest" description="Disordered" evidence="1">
    <location>
        <begin position="1"/>
        <end position="79"/>
    </location>
</feature>
<evidence type="ECO:0000313" key="4">
    <source>
        <dbReference type="EMBL" id="VTJ88353.1"/>
    </source>
</evidence>
<evidence type="ECO:0000313" key="3">
    <source>
        <dbReference type="EMBL" id="KAF7481459.1"/>
    </source>
</evidence>
<keyword evidence="5" id="KW-1185">Reference proteome</keyword>
<keyword evidence="2" id="KW-0472">Membrane</keyword>
<feature type="compositionally biased region" description="Polar residues" evidence="1">
    <location>
        <begin position="52"/>
        <end position="62"/>
    </location>
</feature>
<keyword evidence="2" id="KW-1133">Transmembrane helix</keyword>
<proteinExistence type="predicted"/>
<feature type="transmembrane region" description="Helical" evidence="2">
    <location>
        <begin position="88"/>
        <end position="106"/>
    </location>
</feature>
<dbReference type="AlphaFoldDB" id="A0A5E4D2I0"/>
<evidence type="ECO:0000256" key="2">
    <source>
        <dbReference type="SAM" id="Phobius"/>
    </source>
</evidence>
<dbReference type="EMBL" id="CABDUW010002925">
    <property type="protein sequence ID" value="VTJ88353.1"/>
    <property type="molecule type" value="Genomic_DNA"/>
</dbReference>
<dbReference type="Proteomes" id="UP000662637">
    <property type="component" value="Unassembled WGS sequence"/>
</dbReference>
<accession>A0A5E4D2I0</accession>
<protein>
    <submittedName>
        <fullName evidence="4">Uncharacterized protein</fullName>
    </submittedName>
</protein>
<feature type="compositionally biased region" description="Low complexity" evidence="1">
    <location>
        <begin position="63"/>
        <end position="79"/>
    </location>
</feature>
<dbReference type="Proteomes" id="UP000335636">
    <property type="component" value="Unassembled WGS sequence"/>
</dbReference>
<organism evidence="4 5">
    <name type="scientific">Marmota monax</name>
    <name type="common">Woodchuck</name>
    <dbReference type="NCBI Taxonomy" id="9995"/>
    <lineage>
        <taxon>Eukaryota</taxon>
        <taxon>Metazoa</taxon>
        <taxon>Chordata</taxon>
        <taxon>Craniata</taxon>
        <taxon>Vertebrata</taxon>
        <taxon>Euteleostomi</taxon>
        <taxon>Mammalia</taxon>
        <taxon>Eutheria</taxon>
        <taxon>Euarchontoglires</taxon>
        <taxon>Glires</taxon>
        <taxon>Rodentia</taxon>
        <taxon>Sciuromorpha</taxon>
        <taxon>Sciuridae</taxon>
        <taxon>Xerinae</taxon>
        <taxon>Marmotini</taxon>
        <taxon>Marmota</taxon>
    </lineage>
</organism>
<reference evidence="3" key="2">
    <citation type="submission" date="2020-08" db="EMBL/GenBank/DDBJ databases">
        <authorList>
            <person name="Shumante A."/>
            <person name="Zimin A.V."/>
            <person name="Puiu D."/>
            <person name="Salzberg S.L."/>
        </authorList>
    </citation>
    <scope>NUCLEOTIDE SEQUENCE</scope>
    <source>
        <strain evidence="3">WC2-LM</strain>
        <tissue evidence="3">Liver</tissue>
    </source>
</reference>
<evidence type="ECO:0000256" key="1">
    <source>
        <dbReference type="SAM" id="MobiDB-lite"/>
    </source>
</evidence>